<proteinExistence type="predicted"/>
<sequence length="441" mass="51036">MAQYQLRFKLLFCCFTISLLVNMAWLPGYFQNYAPRQTIPSPIEIPSPIKRVGLSSSSTTTDVGAETDLDATHGFSVALTIRMAAVPKLVQRLYCIFIRSSTVFWSPKLGPISLILDKESETDHRFARQLKQQEKVLGLKFDFVYEPLPDTASGWKPQGYQRQLWSSFFMDLFINASVIGVTDTDGVFTTPVTPENIFNGRRLRVLAFTGMRTMHRIGWNRSTLELIGKGMVSNFMAYFPAYVWRDTITNCRNHILKHMNVSNFESAFRKLSSISPVNVIMNYAYHFEHDRYDWHLDFKQTLKGYNAKLPPGVNIKRSETKPDVHVTIHKRYYNKPPDPLLQGYCVAKRYVGTLPTSCLQFQNVTNFQLFEFDNNDGHLIPGTWCSGKGRQRCIRYIEAHYQNVKKYYNLGWYDLDLKRITAVEEVARRENMTCPKIFQLD</sequence>
<dbReference type="GeneID" id="119733251"/>
<name>A0A914AGX0_PATMI</name>
<reference evidence="1" key="1">
    <citation type="submission" date="2022-11" db="UniProtKB">
        <authorList>
            <consortium name="EnsemblMetazoa"/>
        </authorList>
    </citation>
    <scope>IDENTIFICATION</scope>
</reference>
<accession>A0A914AGX0</accession>
<evidence type="ECO:0000313" key="1">
    <source>
        <dbReference type="EnsemblMetazoa" id="XP_038062766.1"/>
    </source>
</evidence>
<evidence type="ECO:0000313" key="2">
    <source>
        <dbReference type="Proteomes" id="UP000887568"/>
    </source>
</evidence>
<dbReference type="OMA" id="CKRFEHI"/>
<dbReference type="OrthoDB" id="10051466at2759"/>
<dbReference type="Proteomes" id="UP000887568">
    <property type="component" value="Unplaced"/>
</dbReference>
<protein>
    <submittedName>
        <fullName evidence="1">Uncharacterized protein</fullName>
    </submittedName>
</protein>
<dbReference type="AlphaFoldDB" id="A0A914AGX0"/>
<dbReference type="EnsemblMetazoa" id="XM_038206838.1">
    <property type="protein sequence ID" value="XP_038062766.1"/>
    <property type="gene ID" value="LOC119733251"/>
</dbReference>
<keyword evidence="2" id="KW-1185">Reference proteome</keyword>
<organism evidence="1 2">
    <name type="scientific">Patiria miniata</name>
    <name type="common">Bat star</name>
    <name type="synonym">Asterina miniata</name>
    <dbReference type="NCBI Taxonomy" id="46514"/>
    <lineage>
        <taxon>Eukaryota</taxon>
        <taxon>Metazoa</taxon>
        <taxon>Echinodermata</taxon>
        <taxon>Eleutherozoa</taxon>
        <taxon>Asterozoa</taxon>
        <taxon>Asteroidea</taxon>
        <taxon>Valvatacea</taxon>
        <taxon>Valvatida</taxon>
        <taxon>Asterinidae</taxon>
        <taxon>Patiria</taxon>
    </lineage>
</organism>
<dbReference type="RefSeq" id="XP_038062766.1">
    <property type="nucleotide sequence ID" value="XM_038206838.1"/>
</dbReference>